<name>A0A183EAX4_9BILA</name>
<proteinExistence type="predicted"/>
<reference evidence="2 3" key="2">
    <citation type="submission" date="2018-11" db="EMBL/GenBank/DDBJ databases">
        <authorList>
            <consortium name="Pathogen Informatics"/>
        </authorList>
    </citation>
    <scope>NUCLEOTIDE SEQUENCE [LARGE SCALE GENOMIC DNA]</scope>
</reference>
<reference evidence="4" key="1">
    <citation type="submission" date="2016-06" db="UniProtKB">
        <authorList>
            <consortium name="WormBaseParasite"/>
        </authorList>
    </citation>
    <scope>IDENTIFICATION</scope>
</reference>
<keyword evidence="3" id="KW-1185">Reference proteome</keyword>
<evidence type="ECO:0000313" key="2">
    <source>
        <dbReference type="EMBL" id="VDN31078.1"/>
    </source>
</evidence>
<organism evidence="4">
    <name type="scientific">Gongylonema pulchrum</name>
    <dbReference type="NCBI Taxonomy" id="637853"/>
    <lineage>
        <taxon>Eukaryota</taxon>
        <taxon>Metazoa</taxon>
        <taxon>Ecdysozoa</taxon>
        <taxon>Nematoda</taxon>
        <taxon>Chromadorea</taxon>
        <taxon>Rhabditida</taxon>
        <taxon>Spirurina</taxon>
        <taxon>Spiruromorpha</taxon>
        <taxon>Spiruroidea</taxon>
        <taxon>Gongylonematidae</taxon>
        <taxon>Gongylonema</taxon>
    </lineage>
</organism>
<dbReference type="AlphaFoldDB" id="A0A183EAX4"/>
<dbReference type="EMBL" id="UYRT01086226">
    <property type="protein sequence ID" value="VDN31078.1"/>
    <property type="molecule type" value="Genomic_DNA"/>
</dbReference>
<feature type="signal peptide" evidence="1">
    <location>
        <begin position="1"/>
        <end position="22"/>
    </location>
</feature>
<keyword evidence="1" id="KW-0732">Signal</keyword>
<evidence type="ECO:0000313" key="3">
    <source>
        <dbReference type="Proteomes" id="UP000271098"/>
    </source>
</evidence>
<sequence length="76" mass="8958">MSLRHLSKLRIILSLEFLICNALHKRLTCYAEVLCALFYAAEYSINEQLYPPQSNVDYIYNHICEIFADAFENLRK</sequence>
<evidence type="ECO:0000313" key="4">
    <source>
        <dbReference type="WBParaSite" id="GPUH_0001814001-mRNA-1"/>
    </source>
</evidence>
<accession>A0A183EAX4</accession>
<dbReference type="Proteomes" id="UP000271098">
    <property type="component" value="Unassembled WGS sequence"/>
</dbReference>
<evidence type="ECO:0000256" key="1">
    <source>
        <dbReference type="SAM" id="SignalP"/>
    </source>
</evidence>
<dbReference type="OrthoDB" id="27218at2759"/>
<feature type="chain" id="PRO_5043139078" evidence="1">
    <location>
        <begin position="23"/>
        <end position="76"/>
    </location>
</feature>
<gene>
    <name evidence="2" type="ORF">GPUH_LOCUS18115</name>
</gene>
<protein>
    <submittedName>
        <fullName evidence="4">NusB domain-containing protein</fullName>
    </submittedName>
</protein>
<dbReference type="WBParaSite" id="GPUH_0001814001-mRNA-1">
    <property type="protein sequence ID" value="GPUH_0001814001-mRNA-1"/>
    <property type="gene ID" value="GPUH_0001814001"/>
</dbReference>